<reference evidence="1" key="1">
    <citation type="journal article" date="2022" name="bioRxiv">
        <title>Sequencing and chromosome-scale assembly of the giantPleurodeles waltlgenome.</title>
        <authorList>
            <person name="Brown T."/>
            <person name="Elewa A."/>
            <person name="Iarovenko S."/>
            <person name="Subramanian E."/>
            <person name="Araus A.J."/>
            <person name="Petzold A."/>
            <person name="Susuki M."/>
            <person name="Suzuki K.-i.T."/>
            <person name="Hayashi T."/>
            <person name="Toyoda A."/>
            <person name="Oliveira C."/>
            <person name="Osipova E."/>
            <person name="Leigh N.D."/>
            <person name="Simon A."/>
            <person name="Yun M.H."/>
        </authorList>
    </citation>
    <scope>NUCLEOTIDE SEQUENCE</scope>
    <source>
        <strain evidence="1">20211129_DDA</strain>
        <tissue evidence="1">Liver</tissue>
    </source>
</reference>
<organism evidence="1 2">
    <name type="scientific">Pleurodeles waltl</name>
    <name type="common">Iberian ribbed newt</name>
    <dbReference type="NCBI Taxonomy" id="8319"/>
    <lineage>
        <taxon>Eukaryota</taxon>
        <taxon>Metazoa</taxon>
        <taxon>Chordata</taxon>
        <taxon>Craniata</taxon>
        <taxon>Vertebrata</taxon>
        <taxon>Euteleostomi</taxon>
        <taxon>Amphibia</taxon>
        <taxon>Batrachia</taxon>
        <taxon>Caudata</taxon>
        <taxon>Salamandroidea</taxon>
        <taxon>Salamandridae</taxon>
        <taxon>Pleurodelinae</taxon>
        <taxon>Pleurodeles</taxon>
    </lineage>
</organism>
<protein>
    <submittedName>
        <fullName evidence="1">Uncharacterized protein</fullName>
    </submittedName>
</protein>
<sequence length="147" mass="17028">MDEVFHSALKPLKSVLHHHVLWLEPSFWKELVKTLHISYFDTCVRLLKCTAVVYKPEEEACANVWGTPSWHSSVLLLRLPQNMRILLTCPRKASYRLPTSDYDPHTLLRLWIKHTPRLEGGVLRLGRSKLELIAILKALEARRPPSC</sequence>
<name>A0AAV7V022_PLEWA</name>
<evidence type="ECO:0000313" key="1">
    <source>
        <dbReference type="EMBL" id="KAJ1193949.1"/>
    </source>
</evidence>
<proteinExistence type="predicted"/>
<dbReference type="Proteomes" id="UP001066276">
    <property type="component" value="Chromosome 2_2"/>
</dbReference>
<gene>
    <name evidence="1" type="ORF">NDU88_003244</name>
</gene>
<keyword evidence="2" id="KW-1185">Reference proteome</keyword>
<dbReference type="AlphaFoldDB" id="A0AAV7V022"/>
<dbReference type="EMBL" id="JANPWB010000004">
    <property type="protein sequence ID" value="KAJ1193949.1"/>
    <property type="molecule type" value="Genomic_DNA"/>
</dbReference>
<evidence type="ECO:0000313" key="2">
    <source>
        <dbReference type="Proteomes" id="UP001066276"/>
    </source>
</evidence>
<comment type="caution">
    <text evidence="1">The sequence shown here is derived from an EMBL/GenBank/DDBJ whole genome shotgun (WGS) entry which is preliminary data.</text>
</comment>
<accession>A0AAV7V022</accession>